<keyword evidence="4" id="KW-1185">Reference proteome</keyword>
<evidence type="ECO:0000313" key="3">
    <source>
        <dbReference type="EMBL" id="MCJ0743609.1"/>
    </source>
</evidence>
<protein>
    <submittedName>
        <fullName evidence="3">DUF4296 domain-containing protein</fullName>
    </submittedName>
</protein>
<proteinExistence type="predicted"/>
<feature type="domain" description="DUF4296" evidence="2">
    <location>
        <begin position="1"/>
        <end position="76"/>
    </location>
</feature>
<evidence type="ECO:0000256" key="1">
    <source>
        <dbReference type="SAM" id="MobiDB-lite"/>
    </source>
</evidence>
<name>A0ABS9ZZ80_9SPHI</name>
<dbReference type="EMBL" id="JALGBH010000002">
    <property type="protein sequence ID" value="MCJ0743609.1"/>
    <property type="molecule type" value="Genomic_DNA"/>
</dbReference>
<organism evidence="3 4">
    <name type="scientific">Pedobacter montanisoli</name>
    <dbReference type="NCBI Taxonomy" id="2923277"/>
    <lineage>
        <taxon>Bacteria</taxon>
        <taxon>Pseudomonadati</taxon>
        <taxon>Bacteroidota</taxon>
        <taxon>Sphingobacteriia</taxon>
        <taxon>Sphingobacteriales</taxon>
        <taxon>Sphingobacteriaceae</taxon>
        <taxon>Pedobacter</taxon>
    </lineage>
</organism>
<sequence>MEKILYDIHVVDGYATTLANQDSAKKVSAPLYKGIYKKYTIDSALYNKSLSYYYKNPDLFNKMYEKITERLKKEREKESERATKKLTLKPVE</sequence>
<dbReference type="Pfam" id="PF14129">
    <property type="entry name" value="DUF4296"/>
    <property type="match status" value="1"/>
</dbReference>
<gene>
    <name evidence="3" type="ORF">MMF97_12880</name>
</gene>
<reference evidence="3" key="1">
    <citation type="submission" date="2022-03" db="EMBL/GenBank/DDBJ databases">
        <authorList>
            <person name="Woo C.Y."/>
        </authorList>
    </citation>
    <scope>NUCLEOTIDE SEQUENCE</scope>
    <source>
        <strain evidence="3">CYS-01</strain>
    </source>
</reference>
<feature type="region of interest" description="Disordered" evidence="1">
    <location>
        <begin position="73"/>
        <end position="92"/>
    </location>
</feature>
<accession>A0ABS9ZZ80</accession>
<evidence type="ECO:0000313" key="4">
    <source>
        <dbReference type="Proteomes" id="UP001165460"/>
    </source>
</evidence>
<feature type="compositionally biased region" description="Basic and acidic residues" evidence="1">
    <location>
        <begin position="73"/>
        <end position="83"/>
    </location>
</feature>
<dbReference type="InterPro" id="IPR025381">
    <property type="entry name" value="DUF4296"/>
</dbReference>
<evidence type="ECO:0000259" key="2">
    <source>
        <dbReference type="Pfam" id="PF14129"/>
    </source>
</evidence>
<dbReference type="Proteomes" id="UP001165460">
    <property type="component" value="Unassembled WGS sequence"/>
</dbReference>
<comment type="caution">
    <text evidence="3">The sequence shown here is derived from an EMBL/GenBank/DDBJ whole genome shotgun (WGS) entry which is preliminary data.</text>
</comment>